<evidence type="ECO:0000313" key="3">
    <source>
        <dbReference type="EMBL" id="BCE93919.1"/>
    </source>
</evidence>
<evidence type="ECO:0000313" key="2">
    <source>
        <dbReference type="EMBL" id="BCE50414.1"/>
    </source>
</evidence>
<protein>
    <submittedName>
        <fullName evidence="2">Uncharacterized protein</fullName>
    </submittedName>
</protein>
<sequence>MLDEDLARIRAHRNNIHRYRRLLRTRLSELERQFIERRLAEEQTALDALAAEFPVAFTLPEGQDPQGWGLGDERRP</sequence>
<reference evidence="1" key="1">
    <citation type="submission" date="2020-05" db="EMBL/GenBank/DDBJ databases">
        <title>Complete genome sequence of Bradyrhizobium diazoefficiens XF1 isolated from soybean nodule.</title>
        <authorList>
            <person name="Noda R."/>
            <person name="Kakizaki K."/>
            <person name="Minamisawa K."/>
        </authorList>
    </citation>
    <scope>NUCLEOTIDE SEQUENCE</scope>
    <source>
        <strain evidence="1">XF1</strain>
    </source>
</reference>
<name>A0A809ZD96_9BRAD</name>
<accession>A0A809ZD96</accession>
<dbReference type="EMBL" id="AP023091">
    <property type="protein sequence ID" value="BCE24158.1"/>
    <property type="molecule type" value="Genomic_DNA"/>
</dbReference>
<evidence type="ECO:0000313" key="1">
    <source>
        <dbReference type="EMBL" id="BCE24158.1"/>
    </source>
</evidence>
<dbReference type="AlphaFoldDB" id="A0A809ZD96"/>
<reference evidence="2" key="3">
    <citation type="submission" date="2020-05" db="EMBL/GenBank/DDBJ databases">
        <title>Complete genome sequence of Bradyrhizobium diazoefficiens XF4 isolated from soybean nodule.</title>
        <authorList>
            <person name="Noda R."/>
            <person name="Kakizaki K."/>
            <person name="Minamisawa K."/>
        </authorList>
    </citation>
    <scope>NUCLEOTIDE SEQUENCE</scope>
    <source>
        <strain evidence="2">XF4</strain>
    </source>
</reference>
<dbReference type="EMBL" id="AP023099">
    <property type="protein sequence ID" value="BCE93919.1"/>
    <property type="molecule type" value="Genomic_DNA"/>
</dbReference>
<reference evidence="3" key="2">
    <citation type="submission" date="2020-05" db="EMBL/GenBank/DDBJ databases">
        <title>Complete genome sequence of Bradyrhizobium diazoefficiens XF10 isolated from soybean nodule.</title>
        <authorList>
            <person name="Noda R."/>
            <person name="Kakizaki K."/>
            <person name="Minamisawa K."/>
        </authorList>
    </citation>
    <scope>NUCLEOTIDE SEQUENCE</scope>
    <source>
        <strain evidence="3">XF10</strain>
    </source>
</reference>
<organism evidence="2">
    <name type="scientific">Bradyrhizobium diazoefficiens</name>
    <dbReference type="NCBI Taxonomy" id="1355477"/>
    <lineage>
        <taxon>Bacteria</taxon>
        <taxon>Pseudomonadati</taxon>
        <taxon>Pseudomonadota</taxon>
        <taxon>Alphaproteobacteria</taxon>
        <taxon>Hyphomicrobiales</taxon>
        <taxon>Nitrobacteraceae</taxon>
        <taxon>Bradyrhizobium</taxon>
    </lineage>
</organism>
<proteinExistence type="predicted"/>
<dbReference type="EMBL" id="AP023094">
    <property type="protein sequence ID" value="BCE50414.1"/>
    <property type="molecule type" value="Genomic_DNA"/>
</dbReference>
<gene>
    <name evidence="3" type="ORF">XF10B_67170</name>
    <name evidence="1" type="ORF">XF1B_68390</name>
    <name evidence="2" type="ORF">XF4B_67630</name>
</gene>
<dbReference type="RefSeq" id="WP_074077688.1">
    <property type="nucleotide sequence ID" value="NZ_AXAX01000002.1"/>
</dbReference>